<accession>A0AAN7MZ57</accession>
<evidence type="ECO:0000313" key="3">
    <source>
        <dbReference type="Proteomes" id="UP001333110"/>
    </source>
</evidence>
<organism evidence="2 3">
    <name type="scientific">Mycteria americana</name>
    <name type="common">Wood stork</name>
    <dbReference type="NCBI Taxonomy" id="33587"/>
    <lineage>
        <taxon>Eukaryota</taxon>
        <taxon>Metazoa</taxon>
        <taxon>Chordata</taxon>
        <taxon>Craniata</taxon>
        <taxon>Vertebrata</taxon>
        <taxon>Euteleostomi</taxon>
        <taxon>Archelosauria</taxon>
        <taxon>Archosauria</taxon>
        <taxon>Dinosauria</taxon>
        <taxon>Saurischia</taxon>
        <taxon>Theropoda</taxon>
        <taxon>Coelurosauria</taxon>
        <taxon>Aves</taxon>
        <taxon>Neognathae</taxon>
        <taxon>Neoaves</taxon>
        <taxon>Aequornithes</taxon>
        <taxon>Ciconiiformes</taxon>
        <taxon>Ciconiidae</taxon>
        <taxon>Mycteria</taxon>
    </lineage>
</organism>
<proteinExistence type="predicted"/>
<dbReference type="AlphaFoldDB" id="A0AAN7MZ57"/>
<evidence type="ECO:0000256" key="1">
    <source>
        <dbReference type="SAM" id="MobiDB-lite"/>
    </source>
</evidence>
<comment type="caution">
    <text evidence="2">The sequence shown here is derived from an EMBL/GenBank/DDBJ whole genome shotgun (WGS) entry which is preliminary data.</text>
</comment>
<dbReference type="Proteomes" id="UP001333110">
    <property type="component" value="Unassembled WGS sequence"/>
</dbReference>
<keyword evidence="3" id="KW-1185">Reference proteome</keyword>
<evidence type="ECO:0000313" key="2">
    <source>
        <dbReference type="EMBL" id="KAK4816627.1"/>
    </source>
</evidence>
<feature type="region of interest" description="Disordered" evidence="1">
    <location>
        <begin position="127"/>
        <end position="222"/>
    </location>
</feature>
<feature type="compositionally biased region" description="Basic residues" evidence="1">
    <location>
        <begin position="145"/>
        <end position="184"/>
    </location>
</feature>
<sequence length="222" mass="26043">MLISSLWCPVIGHEGMASSCIGEVQLDIRKMFFTGRVIKHWKWSWPQACRCSRRLYPVEKTRVGTVLEELQPMERTHDGVVHEGLYPVGGTPHWSRGKGRTTSGFAAHRTKASSPCLMLACPQPPPSLLGAPGARNLPKPAQWIKNRRKKGRNRRGRKRKRKNRRKSKERRWKRRRVRNSKKKRKEELEKEEGKEIEQKNEEEEEEDKQDKKQKYNREKGVE</sequence>
<gene>
    <name evidence="2" type="ORF">QYF61_019326</name>
</gene>
<feature type="compositionally biased region" description="Basic and acidic residues" evidence="1">
    <location>
        <begin position="208"/>
        <end position="222"/>
    </location>
</feature>
<dbReference type="EMBL" id="JAUNZN010000009">
    <property type="protein sequence ID" value="KAK4816627.1"/>
    <property type="molecule type" value="Genomic_DNA"/>
</dbReference>
<name>A0AAN7MZ57_MYCAM</name>
<feature type="compositionally biased region" description="Basic and acidic residues" evidence="1">
    <location>
        <begin position="185"/>
        <end position="199"/>
    </location>
</feature>
<reference evidence="2 3" key="1">
    <citation type="journal article" date="2023" name="J. Hered.">
        <title>Chromosome-level genome of the wood stork (Mycteria americana) provides insight into avian chromosome evolution.</title>
        <authorList>
            <person name="Flamio R. Jr."/>
            <person name="Ramstad K.M."/>
        </authorList>
    </citation>
    <scope>NUCLEOTIDE SEQUENCE [LARGE SCALE GENOMIC DNA]</scope>
    <source>
        <strain evidence="2">JAX WOST 10</strain>
    </source>
</reference>
<protein>
    <submittedName>
        <fullName evidence="2">Uncharacterized protein</fullName>
    </submittedName>
</protein>